<sequence length="583" mass="66365">YNLATKSFKQLTSKSRYSAAALSPDRTKIVVVETTEDYANRLVVIDAYSGNVLKKIENENDGFYSMPRWDDTGNSIVVLNQFSQKKGVLLINYESGDKKVILPYSYEHIGFPIIHQNYLLYNSGLTGIDNIYAKDLITSKKYRITSAQYGASNPAISPDGKTLYYNNYVVEGDDIASILFTPDTWQPIEQIKNTDIKLYAPLVEAENNSDVLLDVPDSTYQTKRFRKQPVNVHSWGPLFTGSLTEIETGIYSQDVLSSTSLFAGLEFDNVGNIKGVGRVSYQGLYSIIDITTSYGKRISDRNTFFVENDTIFQFKEESLSWNEGTFKAGVRFPFLLTKSKFNAKIEMYNYVGVTSISNFTSIVQDKDIVFTNLLNNGMLVQNEFVITWYNLLNQSKRDIFSKWGQTFTIENYSTPFGGDFTGGLTALKSQLYFPGFVNHHSINFFAGYQYQKFTLSANEYFFNNRMPFPRGHAAQSFENFYTIRSNYDLPLLHPDLRMGPFLYIQRVKAKLFYDYGYGKTDVQNTSNGIKSQVTRSFQSTGIDLTFDFNVMRALPLLELGVRAVYLPDTQETKFEFLIGSIGF</sequence>
<evidence type="ECO:0008006" key="3">
    <source>
        <dbReference type="Google" id="ProtNLM"/>
    </source>
</evidence>
<dbReference type="AlphaFoldDB" id="A0A3B0V1J6"/>
<dbReference type="Pfam" id="PF07676">
    <property type="entry name" value="PD40"/>
    <property type="match status" value="1"/>
</dbReference>
<proteinExistence type="inferred from homology"/>
<dbReference type="EMBL" id="UOES01000052">
    <property type="protein sequence ID" value="VAW26014.1"/>
    <property type="molecule type" value="Genomic_DNA"/>
</dbReference>
<name>A0A3B0V1J6_9ZZZZ</name>
<accession>A0A3B0V1J6</accession>
<feature type="non-terminal residue" evidence="2">
    <location>
        <position position="1"/>
    </location>
</feature>
<dbReference type="PANTHER" id="PTHR36842">
    <property type="entry name" value="PROTEIN TOLB HOMOLOG"/>
    <property type="match status" value="1"/>
</dbReference>
<dbReference type="InterPro" id="IPR011042">
    <property type="entry name" value="6-blade_b-propeller_TolB-like"/>
</dbReference>
<comment type="similarity">
    <text evidence="1">Belongs to the TolB family.</text>
</comment>
<evidence type="ECO:0000313" key="2">
    <source>
        <dbReference type="EMBL" id="VAW26014.1"/>
    </source>
</evidence>
<evidence type="ECO:0000256" key="1">
    <source>
        <dbReference type="ARBA" id="ARBA00009820"/>
    </source>
</evidence>
<protein>
    <recommendedName>
        <fullName evidence="3">TolB protein, periplasmic protein involved in the tonb-independent uptake of group A colicins</fullName>
    </recommendedName>
</protein>
<dbReference type="InterPro" id="IPR011659">
    <property type="entry name" value="WD40"/>
</dbReference>
<reference evidence="2" key="1">
    <citation type="submission" date="2018-06" db="EMBL/GenBank/DDBJ databases">
        <authorList>
            <person name="Zhirakovskaya E."/>
        </authorList>
    </citation>
    <scope>NUCLEOTIDE SEQUENCE</scope>
</reference>
<dbReference type="PANTHER" id="PTHR36842:SF1">
    <property type="entry name" value="PROTEIN TOLB"/>
    <property type="match status" value="1"/>
</dbReference>
<dbReference type="SUPFAM" id="SSF82171">
    <property type="entry name" value="DPP6 N-terminal domain-like"/>
    <property type="match status" value="1"/>
</dbReference>
<organism evidence="2">
    <name type="scientific">hydrothermal vent metagenome</name>
    <dbReference type="NCBI Taxonomy" id="652676"/>
    <lineage>
        <taxon>unclassified sequences</taxon>
        <taxon>metagenomes</taxon>
        <taxon>ecological metagenomes</taxon>
    </lineage>
</organism>
<dbReference type="Gene3D" id="2.120.10.30">
    <property type="entry name" value="TolB, C-terminal domain"/>
    <property type="match status" value="2"/>
</dbReference>
<gene>
    <name evidence="2" type="ORF">MNBD_BACTEROID06-1460</name>
</gene>